<evidence type="ECO:0000313" key="3">
    <source>
        <dbReference type="Proteomes" id="UP000276254"/>
    </source>
</evidence>
<dbReference type="GO" id="GO:0016226">
    <property type="term" value="P:iron-sulfur cluster assembly"/>
    <property type="evidence" value="ECO:0007669"/>
    <property type="project" value="InterPro"/>
</dbReference>
<dbReference type="InterPro" id="IPR000825">
    <property type="entry name" value="SUF_FeS_clus_asmbl_SufBD_core"/>
</dbReference>
<name>A0A494TK59_SPHPE</name>
<evidence type="ECO:0000313" key="2">
    <source>
        <dbReference type="EMBL" id="AYJ87904.1"/>
    </source>
</evidence>
<dbReference type="OrthoDB" id="9768262at2"/>
<dbReference type="EMBL" id="CP032829">
    <property type="protein sequence ID" value="AYJ87904.1"/>
    <property type="molecule type" value="Genomic_DNA"/>
</dbReference>
<dbReference type="SUPFAM" id="SSF101960">
    <property type="entry name" value="Stabilizer of iron transporter SufD"/>
    <property type="match status" value="1"/>
</dbReference>
<dbReference type="PANTHER" id="PTHR43575">
    <property type="entry name" value="PROTEIN ABCI7, CHLOROPLASTIC"/>
    <property type="match status" value="1"/>
</dbReference>
<keyword evidence="3" id="KW-1185">Reference proteome</keyword>
<protein>
    <submittedName>
        <fullName evidence="2">SufD family Fe-S cluster assembly protein</fullName>
    </submittedName>
</protein>
<accession>A0A494TK59</accession>
<sequence>MDAVARLWPVGPATAISVAAGETRVEHLIAEPGIHDYAIEIGAGGRMDFHVLNAGAGYGRIAVDVTLHDGAHFEFGGVQVGGGEQTLEIVTTVRHIEPNATSRQVVRSVLGGQATGSYLGKVAVSRDAQKTDSVQSVKAMLLDRTATANAKPELEIYADDVKCAHGATVGELDKQAMFYLASRGLPPAEAQTLLLRAFVAEVFAGVEAQDVLEAAALGALERLS</sequence>
<dbReference type="Proteomes" id="UP000276254">
    <property type="component" value="Chromosome"/>
</dbReference>
<dbReference type="InterPro" id="IPR037284">
    <property type="entry name" value="SUF_FeS_clus_asmbl_SufBD_sf"/>
</dbReference>
<proteinExistence type="predicted"/>
<dbReference type="PANTHER" id="PTHR43575:SF1">
    <property type="entry name" value="PROTEIN ABCI7, CHLOROPLASTIC"/>
    <property type="match status" value="1"/>
</dbReference>
<reference evidence="2 3" key="1">
    <citation type="submission" date="2018-09" db="EMBL/GenBank/DDBJ databases">
        <title>Sphingomonas peninsula sp. nov., isolated from fildes peninsula, Antarctic soil.</title>
        <authorList>
            <person name="Yingchao G."/>
        </authorList>
    </citation>
    <scope>NUCLEOTIDE SEQUENCE [LARGE SCALE GENOMIC DNA]</scope>
    <source>
        <strain evidence="2 3">YZ-8</strain>
    </source>
</reference>
<gene>
    <name evidence="2" type="ORF">D3Y57_10390</name>
</gene>
<dbReference type="RefSeq" id="WP_121155751.1">
    <property type="nucleotide sequence ID" value="NZ_CP032829.1"/>
</dbReference>
<evidence type="ECO:0000259" key="1">
    <source>
        <dbReference type="Pfam" id="PF01458"/>
    </source>
</evidence>
<dbReference type="InterPro" id="IPR055346">
    <property type="entry name" value="Fe-S_cluster_assembly_SufBD"/>
</dbReference>
<organism evidence="2 3">
    <name type="scientific">Sphingomonas paeninsulae</name>
    <dbReference type="NCBI Taxonomy" id="2319844"/>
    <lineage>
        <taxon>Bacteria</taxon>
        <taxon>Pseudomonadati</taxon>
        <taxon>Pseudomonadota</taxon>
        <taxon>Alphaproteobacteria</taxon>
        <taxon>Sphingomonadales</taxon>
        <taxon>Sphingomonadaceae</taxon>
        <taxon>Sphingomonas</taxon>
    </lineage>
</organism>
<dbReference type="KEGG" id="spha:D3Y57_10390"/>
<dbReference type="AlphaFoldDB" id="A0A494TK59"/>
<dbReference type="Pfam" id="PF01458">
    <property type="entry name" value="SUFBD_core"/>
    <property type="match status" value="1"/>
</dbReference>
<feature type="domain" description="SUF system FeS cluster assembly SufBD core" evidence="1">
    <location>
        <begin position="38"/>
        <end position="198"/>
    </location>
</feature>